<proteinExistence type="predicted"/>
<organism evidence="1 2">
    <name type="scientific">Acinetobacter bereziniae</name>
    <name type="common">Acinetobacter genomosp. 10</name>
    <dbReference type="NCBI Taxonomy" id="106648"/>
    <lineage>
        <taxon>Bacteria</taxon>
        <taxon>Pseudomonadati</taxon>
        <taxon>Pseudomonadota</taxon>
        <taxon>Gammaproteobacteria</taxon>
        <taxon>Moraxellales</taxon>
        <taxon>Moraxellaceae</taxon>
        <taxon>Acinetobacter</taxon>
    </lineage>
</organism>
<gene>
    <name evidence="1" type="ORF">GAK29_03736</name>
</gene>
<sequence>MRNIKHWMSIAILILLLVGGISYVYQKPFLVKQDCKSVALYRYHFGIYQIERDPILEFDTYKKVYGWKQFLGIAPILCAEQIEYDKCVIEEKQAALDIEQENKQWLHVRDNLYINSQQQLALKFPYANRCSHLFSEHVRPSKSLSIFSDRFYTHFGFGGDSELSLTGTIDISTFKKLNPSNFYQDKRHVYRYFNMLDGGIFSILDDADPKTFKLLGDCYAKDKHDIYEERFGKLEDADYVTFKTQSDAGCVAKDRNGYWFWDKRKSWDDLDSEERERVSVLKHGKFE</sequence>
<evidence type="ECO:0000313" key="2">
    <source>
        <dbReference type="Proteomes" id="UP000490535"/>
    </source>
</evidence>
<evidence type="ECO:0000313" key="1">
    <source>
        <dbReference type="EMBL" id="KAF1020066.1"/>
    </source>
</evidence>
<reference evidence="2" key="1">
    <citation type="journal article" date="2020" name="MBio">
        <title>Horizontal gene transfer to a defensive symbiont with a reduced genome amongst a multipartite beetle microbiome.</title>
        <authorList>
            <person name="Waterworth S.C."/>
            <person name="Florez L.V."/>
            <person name="Rees E.R."/>
            <person name="Hertweck C."/>
            <person name="Kaltenpoth M."/>
            <person name="Kwan J.C."/>
        </authorList>
    </citation>
    <scope>NUCLEOTIDE SEQUENCE [LARGE SCALE GENOMIC DNA]</scope>
</reference>
<comment type="caution">
    <text evidence="1">The sequence shown here is derived from an EMBL/GenBank/DDBJ whole genome shotgun (WGS) entry which is preliminary data.</text>
</comment>
<dbReference type="AlphaFoldDB" id="A0A833PD23"/>
<protein>
    <recommendedName>
        <fullName evidence="3">DKNYY family protein</fullName>
    </recommendedName>
</protein>
<dbReference type="EMBL" id="WNDP01000129">
    <property type="protein sequence ID" value="KAF1020066.1"/>
    <property type="molecule type" value="Genomic_DNA"/>
</dbReference>
<accession>A0A833PD23</accession>
<dbReference type="Proteomes" id="UP000490535">
    <property type="component" value="Unassembled WGS sequence"/>
</dbReference>
<name>A0A833PD23_ACIBZ</name>
<evidence type="ECO:0008006" key="3">
    <source>
        <dbReference type="Google" id="ProtNLM"/>
    </source>
</evidence>